<gene>
    <name evidence="1" type="ORF">H5410_013995</name>
</gene>
<reference evidence="1 2" key="1">
    <citation type="submission" date="2020-09" db="EMBL/GenBank/DDBJ databases">
        <title>De no assembly of potato wild relative species, Solanum commersonii.</title>
        <authorList>
            <person name="Cho K."/>
        </authorList>
    </citation>
    <scope>NUCLEOTIDE SEQUENCE [LARGE SCALE GENOMIC DNA]</scope>
    <source>
        <strain evidence="1">LZ3.2</strain>
        <tissue evidence="1">Leaf</tissue>
    </source>
</reference>
<comment type="caution">
    <text evidence="1">The sequence shown here is derived from an EMBL/GenBank/DDBJ whole genome shotgun (WGS) entry which is preliminary data.</text>
</comment>
<protein>
    <submittedName>
        <fullName evidence="1">Uncharacterized protein</fullName>
    </submittedName>
</protein>
<accession>A0A9J5ZPY7</accession>
<sequence>MAQFNCQDIVCSGLIFGASRFCEDFSTVEFLMILPYMGGPIFVLLFQCEICLSQSPELTSPLVLLLGGGLVEDDVMQVNVCEKVVVIQPGAVCGKNSSRFSQWNIDVK</sequence>
<dbReference type="AlphaFoldDB" id="A0A9J5ZPY7"/>
<evidence type="ECO:0000313" key="1">
    <source>
        <dbReference type="EMBL" id="KAG5614171.1"/>
    </source>
</evidence>
<name>A0A9J5ZPY7_SOLCO</name>
<evidence type="ECO:0000313" key="2">
    <source>
        <dbReference type="Proteomes" id="UP000824120"/>
    </source>
</evidence>
<proteinExistence type="predicted"/>
<keyword evidence="2" id="KW-1185">Reference proteome</keyword>
<organism evidence="1 2">
    <name type="scientific">Solanum commersonii</name>
    <name type="common">Commerson's wild potato</name>
    <name type="synonym">Commerson's nightshade</name>
    <dbReference type="NCBI Taxonomy" id="4109"/>
    <lineage>
        <taxon>Eukaryota</taxon>
        <taxon>Viridiplantae</taxon>
        <taxon>Streptophyta</taxon>
        <taxon>Embryophyta</taxon>
        <taxon>Tracheophyta</taxon>
        <taxon>Spermatophyta</taxon>
        <taxon>Magnoliopsida</taxon>
        <taxon>eudicotyledons</taxon>
        <taxon>Gunneridae</taxon>
        <taxon>Pentapetalae</taxon>
        <taxon>asterids</taxon>
        <taxon>lamiids</taxon>
        <taxon>Solanales</taxon>
        <taxon>Solanaceae</taxon>
        <taxon>Solanoideae</taxon>
        <taxon>Solaneae</taxon>
        <taxon>Solanum</taxon>
    </lineage>
</organism>
<dbReference type="EMBL" id="JACXVP010000003">
    <property type="protein sequence ID" value="KAG5614171.1"/>
    <property type="molecule type" value="Genomic_DNA"/>
</dbReference>
<dbReference type="Proteomes" id="UP000824120">
    <property type="component" value="Chromosome 3"/>
</dbReference>